<protein>
    <submittedName>
        <fullName evidence="3">Uncharacterized protein</fullName>
    </submittedName>
</protein>
<dbReference type="AlphaFoldDB" id="A0A538T9E9"/>
<gene>
    <name evidence="2" type="ORF">E6K71_01930</name>
    <name evidence="3" type="ORF">E6K75_03185</name>
</gene>
<feature type="region of interest" description="Disordered" evidence="1">
    <location>
        <begin position="68"/>
        <end position="95"/>
    </location>
</feature>
<dbReference type="Proteomes" id="UP000316292">
    <property type="component" value="Unassembled WGS sequence"/>
</dbReference>
<evidence type="ECO:0000313" key="2">
    <source>
        <dbReference type="EMBL" id="TMQ50639.1"/>
    </source>
</evidence>
<evidence type="ECO:0000256" key="1">
    <source>
        <dbReference type="SAM" id="MobiDB-lite"/>
    </source>
</evidence>
<evidence type="ECO:0000313" key="4">
    <source>
        <dbReference type="Proteomes" id="UP000316292"/>
    </source>
</evidence>
<dbReference type="Proteomes" id="UP000320913">
    <property type="component" value="Unassembled WGS sequence"/>
</dbReference>
<organism evidence="3 5">
    <name type="scientific">Eiseniibacteriota bacterium</name>
    <dbReference type="NCBI Taxonomy" id="2212470"/>
    <lineage>
        <taxon>Bacteria</taxon>
        <taxon>Candidatus Eiseniibacteriota</taxon>
    </lineage>
</organism>
<dbReference type="EMBL" id="VBOV01000083">
    <property type="protein sequence ID" value="TMQ60260.1"/>
    <property type="molecule type" value="Genomic_DNA"/>
</dbReference>
<sequence length="95" mass="11316">MRHRMTVPAIFFLESVKPLSFVGSQALHFFEPMVNAFFQMRDYERFAILMERRENLEVLLVKIEARDDAARQEERAVRERERAERAARKRGKDSS</sequence>
<evidence type="ECO:0000313" key="5">
    <source>
        <dbReference type="Proteomes" id="UP000320913"/>
    </source>
</evidence>
<reference evidence="4 5" key="1">
    <citation type="journal article" date="2019" name="Nat. Microbiol.">
        <title>Mediterranean grassland soil C-N compound turnover is dependent on rainfall and depth, and is mediated by genomically divergent microorganisms.</title>
        <authorList>
            <person name="Diamond S."/>
            <person name="Andeer P.F."/>
            <person name="Li Z."/>
            <person name="Crits-Christoph A."/>
            <person name="Burstein D."/>
            <person name="Anantharaman K."/>
            <person name="Lane K.R."/>
            <person name="Thomas B.C."/>
            <person name="Pan C."/>
            <person name="Northen T.R."/>
            <person name="Banfield J.F."/>
        </authorList>
    </citation>
    <scope>NUCLEOTIDE SEQUENCE [LARGE SCALE GENOMIC DNA]</scope>
    <source>
        <strain evidence="2">WS_1</strain>
        <strain evidence="3">WS_5</strain>
    </source>
</reference>
<accession>A0A538T9E9</accession>
<name>A0A538T9E9_UNCEI</name>
<proteinExistence type="predicted"/>
<evidence type="ECO:0000313" key="3">
    <source>
        <dbReference type="EMBL" id="TMQ60260.1"/>
    </source>
</evidence>
<dbReference type="EMBL" id="VBOR01000030">
    <property type="protein sequence ID" value="TMQ50639.1"/>
    <property type="molecule type" value="Genomic_DNA"/>
</dbReference>
<comment type="caution">
    <text evidence="3">The sequence shown here is derived from an EMBL/GenBank/DDBJ whole genome shotgun (WGS) entry which is preliminary data.</text>
</comment>